<evidence type="ECO:0000313" key="3">
    <source>
        <dbReference type="EMBL" id="EOA88021.1"/>
    </source>
</evidence>
<dbReference type="EMBL" id="KB908559">
    <property type="protein sequence ID" value="EOA88021.1"/>
    <property type="molecule type" value="Genomic_DNA"/>
</dbReference>
<organism evidence="3 4">
    <name type="scientific">Exserohilum turcicum (strain 28A)</name>
    <name type="common">Northern leaf blight fungus</name>
    <name type="synonym">Setosphaeria turcica</name>
    <dbReference type="NCBI Taxonomy" id="671987"/>
    <lineage>
        <taxon>Eukaryota</taxon>
        <taxon>Fungi</taxon>
        <taxon>Dikarya</taxon>
        <taxon>Ascomycota</taxon>
        <taxon>Pezizomycotina</taxon>
        <taxon>Dothideomycetes</taxon>
        <taxon>Pleosporomycetidae</taxon>
        <taxon>Pleosporales</taxon>
        <taxon>Pleosporineae</taxon>
        <taxon>Pleosporaceae</taxon>
        <taxon>Exserohilum</taxon>
    </lineage>
</organism>
<reference evidence="3 4" key="1">
    <citation type="journal article" date="2012" name="PLoS Pathog.">
        <title>Diverse lifestyles and strategies of plant pathogenesis encoded in the genomes of eighteen Dothideomycetes fungi.</title>
        <authorList>
            <person name="Ohm R.A."/>
            <person name="Feau N."/>
            <person name="Henrissat B."/>
            <person name="Schoch C.L."/>
            <person name="Horwitz B.A."/>
            <person name="Barry K.W."/>
            <person name="Condon B.J."/>
            <person name="Copeland A.C."/>
            <person name="Dhillon B."/>
            <person name="Glaser F."/>
            <person name="Hesse C.N."/>
            <person name="Kosti I."/>
            <person name="LaButti K."/>
            <person name="Lindquist E.A."/>
            <person name="Lucas S."/>
            <person name="Salamov A.A."/>
            <person name="Bradshaw R.E."/>
            <person name="Ciuffetti L."/>
            <person name="Hamelin R.C."/>
            <person name="Kema G.H.J."/>
            <person name="Lawrence C."/>
            <person name="Scott J.A."/>
            <person name="Spatafora J.W."/>
            <person name="Turgeon B.G."/>
            <person name="de Wit P.J.G.M."/>
            <person name="Zhong S."/>
            <person name="Goodwin S.B."/>
            <person name="Grigoriev I.V."/>
        </authorList>
    </citation>
    <scope>NUCLEOTIDE SEQUENCE [LARGE SCALE GENOMIC DNA]</scope>
    <source>
        <strain evidence="4">28A</strain>
    </source>
</reference>
<feature type="transmembrane region" description="Helical" evidence="2">
    <location>
        <begin position="85"/>
        <end position="104"/>
    </location>
</feature>
<keyword evidence="2" id="KW-1133">Transmembrane helix</keyword>
<name>R0ITR3_EXST2</name>
<gene>
    <name evidence="3" type="ORF">SETTUDRAFT_160910</name>
</gene>
<evidence type="ECO:0000256" key="2">
    <source>
        <dbReference type="SAM" id="Phobius"/>
    </source>
</evidence>
<accession>R0ITR3</accession>
<dbReference type="PANTHER" id="PTHR33973">
    <property type="entry name" value="OS07G0153300 PROTEIN"/>
    <property type="match status" value="1"/>
</dbReference>
<evidence type="ECO:0000256" key="1">
    <source>
        <dbReference type="SAM" id="MobiDB-lite"/>
    </source>
</evidence>
<dbReference type="HOGENOM" id="CLU_020424_0_0_1"/>
<keyword evidence="4" id="KW-1185">Reference proteome</keyword>
<dbReference type="OrthoDB" id="3340520at2759"/>
<dbReference type="eggNOG" id="ENOG502S3VD">
    <property type="taxonomic scope" value="Eukaryota"/>
</dbReference>
<dbReference type="Proteomes" id="UP000016935">
    <property type="component" value="Unassembled WGS sequence"/>
</dbReference>
<dbReference type="AlphaFoldDB" id="R0ITR3"/>
<reference evidence="3 4" key="2">
    <citation type="journal article" date="2013" name="PLoS Genet.">
        <title>Comparative genome structure, secondary metabolite, and effector coding capacity across Cochliobolus pathogens.</title>
        <authorList>
            <person name="Condon B.J."/>
            <person name="Leng Y."/>
            <person name="Wu D."/>
            <person name="Bushley K.E."/>
            <person name="Ohm R.A."/>
            <person name="Otillar R."/>
            <person name="Martin J."/>
            <person name="Schackwitz W."/>
            <person name="Grimwood J."/>
            <person name="MohdZainudin N."/>
            <person name="Xue C."/>
            <person name="Wang R."/>
            <person name="Manning V.A."/>
            <person name="Dhillon B."/>
            <person name="Tu Z.J."/>
            <person name="Steffenson B.J."/>
            <person name="Salamov A."/>
            <person name="Sun H."/>
            <person name="Lowry S."/>
            <person name="LaButti K."/>
            <person name="Han J."/>
            <person name="Copeland A."/>
            <person name="Lindquist E."/>
            <person name="Barry K."/>
            <person name="Schmutz J."/>
            <person name="Baker S.E."/>
            <person name="Ciuffetti L.M."/>
            <person name="Grigoriev I.V."/>
            <person name="Zhong S."/>
            <person name="Turgeon B.G."/>
        </authorList>
    </citation>
    <scope>NUCLEOTIDE SEQUENCE [LARGE SCALE GENOMIC DNA]</scope>
    <source>
        <strain evidence="4">28A</strain>
    </source>
</reference>
<protein>
    <submittedName>
        <fullName evidence="3">Uncharacterized protein</fullName>
    </submittedName>
</protein>
<evidence type="ECO:0000313" key="4">
    <source>
        <dbReference type="Proteomes" id="UP000016935"/>
    </source>
</evidence>
<dbReference type="RefSeq" id="XP_008024513.1">
    <property type="nucleotide sequence ID" value="XM_008026322.1"/>
</dbReference>
<dbReference type="InterPro" id="IPR010775">
    <property type="entry name" value="DUF1365"/>
</dbReference>
<feature type="region of interest" description="Disordered" evidence="1">
    <location>
        <begin position="272"/>
        <end position="303"/>
    </location>
</feature>
<sequence length="715" mass="81636">MSIARPIGGLFALDGFLVACAPLWRGWPLLTIWISLYTLRLYHHDRQLKTDCAILALLAAWRTRLQLLELAARLWQKPTVDLLHAPYSAFAIATLFAALLSLWLPRVFKAGDAAAARLPAGTVWTSDIQVPKPRIFPCQTTHARIFPKRHAFAYSYLQCGYPIVPSGIKHGEINLPSGEDQTLGPWWLRVRAEDYLERGHGAFGFYYKLQKYLRAQHVADAEWEYAYLVTAPRFFGYAFNPVSFWYIYDRHHQLTRMILEVNNTFGERRMYLLDGSSPSSPPRTPDSHRSLADDGSESEANGAKSNFSDVWMKDFHVSPFNSRKGSYALKAQDPFPTVGHGDPRIDNTITLKSSKDYGKLVARLFSTGTSLDPDQLGLVGTARFVLSWWWVGLVTFPRILREAGKLFFKRKLHVWFRPEVLTSSIGRLPTSDEIALQLVFQDYLRELVNQTEYSFRITFQCSIPDEQPEIIFTTRAPEPDRPQQNMEIRVLTPAFYSRLIHYTYTSEAIDRECIFTDERNRTLWICRPKLLPLLLSERSSICIEDEDKMLAKRSYLDELRWALLKKLRCPPCEQAYSVTPQSSEAHVDDIRSRPYSELDGFVRSSMGQKHAGPYRRTVTKLLLAQRFCFGFPEIVGLVDVGVRVLLCYWAVVQMKHWSVSWAGAESAKCMSGLVSKDWSACPGVRDMDGLDWWRLATSVASISALHAYGLLKGYG</sequence>
<feature type="transmembrane region" description="Helical" evidence="2">
    <location>
        <begin position="15"/>
        <end position="36"/>
    </location>
</feature>
<proteinExistence type="predicted"/>
<dbReference type="GeneID" id="19398091"/>
<keyword evidence="2" id="KW-0472">Membrane</keyword>
<dbReference type="PANTHER" id="PTHR33973:SF4">
    <property type="entry name" value="OS07G0153300 PROTEIN"/>
    <property type="match status" value="1"/>
</dbReference>
<dbReference type="Pfam" id="PF07103">
    <property type="entry name" value="DUF1365"/>
    <property type="match status" value="1"/>
</dbReference>
<keyword evidence="2" id="KW-0812">Transmembrane</keyword>